<organism evidence="2 3">
    <name type="scientific">Endocarpon pusillum</name>
    <dbReference type="NCBI Taxonomy" id="364733"/>
    <lineage>
        <taxon>Eukaryota</taxon>
        <taxon>Fungi</taxon>
        <taxon>Dikarya</taxon>
        <taxon>Ascomycota</taxon>
        <taxon>Pezizomycotina</taxon>
        <taxon>Eurotiomycetes</taxon>
        <taxon>Chaetothyriomycetidae</taxon>
        <taxon>Verrucariales</taxon>
        <taxon>Verrucariaceae</taxon>
        <taxon>Endocarpon</taxon>
    </lineage>
</organism>
<keyword evidence="3" id="KW-1185">Reference proteome</keyword>
<comment type="caution">
    <text evidence="2">The sequence shown here is derived from an EMBL/GenBank/DDBJ whole genome shotgun (WGS) entry which is preliminary data.</text>
</comment>
<dbReference type="Proteomes" id="UP000606974">
    <property type="component" value="Unassembled WGS sequence"/>
</dbReference>
<proteinExistence type="predicted"/>
<protein>
    <submittedName>
        <fullName evidence="2">Uncharacterized protein</fullName>
    </submittedName>
</protein>
<feature type="region of interest" description="Disordered" evidence="1">
    <location>
        <begin position="40"/>
        <end position="133"/>
    </location>
</feature>
<gene>
    <name evidence="2" type="ORF">GJ744_007202</name>
</gene>
<reference evidence="2" key="1">
    <citation type="submission" date="2020-02" db="EMBL/GenBank/DDBJ databases">
        <authorList>
            <person name="Palmer J.M."/>
        </authorList>
    </citation>
    <scope>NUCLEOTIDE SEQUENCE</scope>
    <source>
        <strain evidence="2">EPUS1.4</strain>
        <tissue evidence="2">Thallus</tissue>
    </source>
</reference>
<sequence>MKLAYQVGMQGDDPRVLDGSWKEVFGYEIEGKREVRDETNGVVLEVGRNQEENDDGDGDEAGGRKRKKDRVKIAADPGREGNNDWVKNGKHATAENDKKKAQPMPPAKGGKGPKREQATLEMMVGTGRKKTKR</sequence>
<dbReference type="AlphaFoldDB" id="A0A8H7AJ77"/>
<evidence type="ECO:0000313" key="2">
    <source>
        <dbReference type="EMBL" id="KAF7510098.1"/>
    </source>
</evidence>
<accession>A0A8H7AJ77</accession>
<evidence type="ECO:0000256" key="1">
    <source>
        <dbReference type="SAM" id="MobiDB-lite"/>
    </source>
</evidence>
<name>A0A8H7AJ77_9EURO</name>
<dbReference type="OrthoDB" id="435881at2759"/>
<dbReference type="EMBL" id="JAACFV010000034">
    <property type="protein sequence ID" value="KAF7510098.1"/>
    <property type="molecule type" value="Genomic_DNA"/>
</dbReference>
<feature type="compositionally biased region" description="Basic and acidic residues" evidence="1">
    <location>
        <begin position="71"/>
        <end position="82"/>
    </location>
</feature>
<evidence type="ECO:0000313" key="3">
    <source>
        <dbReference type="Proteomes" id="UP000606974"/>
    </source>
</evidence>